<feature type="region of interest" description="Disordered" evidence="1">
    <location>
        <begin position="73"/>
        <end position="221"/>
    </location>
</feature>
<evidence type="ECO:0000313" key="3">
    <source>
        <dbReference type="EMBL" id="CAG6756666.1"/>
    </source>
</evidence>
<dbReference type="EMBL" id="HBUF01545280">
    <property type="protein sequence ID" value="CAG6756666.1"/>
    <property type="molecule type" value="Transcribed_RNA"/>
</dbReference>
<feature type="compositionally biased region" description="Polar residues" evidence="1">
    <location>
        <begin position="178"/>
        <end position="188"/>
    </location>
</feature>
<dbReference type="InterPro" id="IPR031961">
    <property type="entry name" value="DUF4780"/>
</dbReference>
<protein>
    <recommendedName>
        <fullName evidence="2">DUF4780 domain-containing protein</fullName>
    </recommendedName>
</protein>
<feature type="domain" description="DUF4780" evidence="2">
    <location>
        <begin position="228"/>
        <end position="400"/>
    </location>
</feature>
<evidence type="ECO:0000259" key="2">
    <source>
        <dbReference type="Pfam" id="PF16012"/>
    </source>
</evidence>
<dbReference type="Pfam" id="PF16012">
    <property type="entry name" value="DUF4780"/>
    <property type="match status" value="1"/>
</dbReference>
<feature type="compositionally biased region" description="Polar residues" evidence="1">
    <location>
        <begin position="201"/>
        <end position="221"/>
    </location>
</feature>
<name>A0A8D9A3C4_9HEMI</name>
<dbReference type="EMBL" id="HBUF01545278">
    <property type="protein sequence ID" value="CAG6756657.1"/>
    <property type="molecule type" value="Transcribed_RNA"/>
</dbReference>
<evidence type="ECO:0000256" key="1">
    <source>
        <dbReference type="SAM" id="MobiDB-lite"/>
    </source>
</evidence>
<feature type="compositionally biased region" description="Low complexity" evidence="1">
    <location>
        <begin position="73"/>
        <end position="93"/>
    </location>
</feature>
<proteinExistence type="predicted"/>
<accession>A0A8D9A3C4</accession>
<sequence>MVSQIIKLKLTGSYAWKQSRPGAHKGGSCELTSESVTGKEITFLNLIEKMNTDKMDTSDINVDMTPVMEATATAGPDATATPPASTPTQVETAGGSGEGETADPTPVVQQTASKDKKLYLNRPKLSGTQRRKLQAQRAAERGGNAPGLKKHSTCKDVGDSTLDPASGTNETPLKRQRSQASTPSTGSKTVPKKRKGGPGCPNTTESDGADQHQASSGGVSYSQAVTGSKMVIVPDSYPETKLEESCSTILETFLYKEIMKTPKGDPVPVFVKTSYEKGALVMVCLDEFTRTWLENKVQGIPEALHIHVKVGSYRDMIKEHKAIFMVSQKTRSMVGNDPKEIIASLGVQNPKLNADDIGIISVQNDTKGLTFVVNLDNQSLKEIRDRGYKISLGLELIHFRVPGDRRANANAEGNTN</sequence>
<reference evidence="3" key="1">
    <citation type="submission" date="2021-05" db="EMBL/GenBank/DDBJ databases">
        <authorList>
            <person name="Alioto T."/>
            <person name="Alioto T."/>
            <person name="Gomez Garrido J."/>
        </authorList>
    </citation>
    <scope>NUCLEOTIDE SEQUENCE</scope>
</reference>
<dbReference type="AlphaFoldDB" id="A0A8D9A3C4"/>
<organism evidence="3">
    <name type="scientific">Cacopsylla melanoneura</name>
    <dbReference type="NCBI Taxonomy" id="428564"/>
    <lineage>
        <taxon>Eukaryota</taxon>
        <taxon>Metazoa</taxon>
        <taxon>Ecdysozoa</taxon>
        <taxon>Arthropoda</taxon>
        <taxon>Hexapoda</taxon>
        <taxon>Insecta</taxon>
        <taxon>Pterygota</taxon>
        <taxon>Neoptera</taxon>
        <taxon>Paraneoptera</taxon>
        <taxon>Hemiptera</taxon>
        <taxon>Sternorrhyncha</taxon>
        <taxon>Psylloidea</taxon>
        <taxon>Psyllidae</taxon>
        <taxon>Psyllinae</taxon>
        <taxon>Cacopsylla</taxon>
    </lineage>
</organism>